<keyword evidence="1" id="KW-0175">Coiled coil</keyword>
<gene>
    <name evidence="2" type="ORF">UFOVP1071_42</name>
</gene>
<dbReference type="EMBL" id="LR797022">
    <property type="protein sequence ID" value="CAB4181537.1"/>
    <property type="molecule type" value="Genomic_DNA"/>
</dbReference>
<protein>
    <submittedName>
        <fullName evidence="2">Uncharacterized protein</fullName>
    </submittedName>
</protein>
<feature type="coiled-coil region" evidence="1">
    <location>
        <begin position="47"/>
        <end position="74"/>
    </location>
</feature>
<reference evidence="2" key="1">
    <citation type="submission" date="2020-05" db="EMBL/GenBank/DDBJ databases">
        <authorList>
            <person name="Chiriac C."/>
            <person name="Salcher M."/>
            <person name="Ghai R."/>
            <person name="Kavagutti S V."/>
        </authorList>
    </citation>
    <scope>NUCLEOTIDE SEQUENCE</scope>
</reference>
<evidence type="ECO:0000313" key="2">
    <source>
        <dbReference type="EMBL" id="CAB4181537.1"/>
    </source>
</evidence>
<name>A0A6J5QGP9_9CAUD</name>
<evidence type="ECO:0000256" key="1">
    <source>
        <dbReference type="SAM" id="Coils"/>
    </source>
</evidence>
<proteinExistence type="predicted"/>
<organism evidence="2">
    <name type="scientific">uncultured Caudovirales phage</name>
    <dbReference type="NCBI Taxonomy" id="2100421"/>
    <lineage>
        <taxon>Viruses</taxon>
        <taxon>Duplodnaviria</taxon>
        <taxon>Heunggongvirae</taxon>
        <taxon>Uroviricota</taxon>
        <taxon>Caudoviricetes</taxon>
        <taxon>Peduoviridae</taxon>
        <taxon>Maltschvirus</taxon>
        <taxon>Maltschvirus maltsch</taxon>
    </lineage>
</organism>
<sequence>MDIVERLRNEASMYDADDVDLHLDAADEIERLREELRVSRQSTTILIESLDSDIERLRKDKAELLKMLNQMLDDMGATGHSVCGAVKAMGRYVLSQYQTDEEAFLDYTIHQAVKVLLEVDMISEEQAKTAIAKATGVE</sequence>
<accession>A0A6J5QGP9</accession>